<proteinExistence type="predicted"/>
<keyword evidence="3" id="KW-0732">Signal</keyword>
<evidence type="ECO:0000259" key="7">
    <source>
        <dbReference type="Pfam" id="PF09335"/>
    </source>
</evidence>
<comment type="caution">
    <text evidence="8">The sequence shown here is derived from an EMBL/GenBank/DDBJ whole genome shotgun (WGS) entry which is preliminary data.</text>
</comment>
<keyword evidence="4 6" id="KW-1133">Transmembrane helix</keyword>
<dbReference type="AlphaFoldDB" id="A0A6G0X0R9"/>
<keyword evidence="5 6" id="KW-0472">Membrane</keyword>
<feature type="transmembrane region" description="Helical" evidence="6">
    <location>
        <begin position="163"/>
        <end position="181"/>
    </location>
</feature>
<feature type="transmembrane region" description="Helical" evidence="6">
    <location>
        <begin position="12"/>
        <end position="29"/>
    </location>
</feature>
<evidence type="ECO:0000256" key="6">
    <source>
        <dbReference type="SAM" id="Phobius"/>
    </source>
</evidence>
<gene>
    <name evidence="8" type="ORF">Ae201684_009680</name>
</gene>
<reference evidence="8 9" key="1">
    <citation type="submission" date="2019-07" db="EMBL/GenBank/DDBJ databases">
        <title>Genomics analysis of Aphanomyces spp. identifies a new class of oomycete effector associated with host adaptation.</title>
        <authorList>
            <person name="Gaulin E."/>
        </authorList>
    </citation>
    <scope>NUCLEOTIDE SEQUENCE [LARGE SCALE GENOMIC DNA]</scope>
    <source>
        <strain evidence="8 9">ATCC 201684</strain>
    </source>
</reference>
<evidence type="ECO:0000256" key="2">
    <source>
        <dbReference type="ARBA" id="ARBA00022692"/>
    </source>
</evidence>
<dbReference type="Pfam" id="PF09335">
    <property type="entry name" value="VTT_dom"/>
    <property type="match status" value="1"/>
</dbReference>
<accession>A0A6G0X0R9</accession>
<evidence type="ECO:0000256" key="5">
    <source>
        <dbReference type="ARBA" id="ARBA00023136"/>
    </source>
</evidence>
<dbReference type="EMBL" id="VJMJ01000122">
    <property type="protein sequence ID" value="KAF0733434.1"/>
    <property type="molecule type" value="Genomic_DNA"/>
</dbReference>
<name>A0A6G0X0R9_9STRA</name>
<organism evidence="8 9">
    <name type="scientific">Aphanomyces euteiches</name>
    <dbReference type="NCBI Taxonomy" id="100861"/>
    <lineage>
        <taxon>Eukaryota</taxon>
        <taxon>Sar</taxon>
        <taxon>Stramenopiles</taxon>
        <taxon>Oomycota</taxon>
        <taxon>Saprolegniomycetes</taxon>
        <taxon>Saprolegniales</taxon>
        <taxon>Verrucalvaceae</taxon>
        <taxon>Aphanomyces</taxon>
    </lineage>
</organism>
<evidence type="ECO:0000313" key="9">
    <source>
        <dbReference type="Proteomes" id="UP000481153"/>
    </source>
</evidence>
<dbReference type="PANTHER" id="PTHR43220:SF21">
    <property type="entry name" value="TRANSMEMBRANE PROTEIN 41A"/>
    <property type="match status" value="1"/>
</dbReference>
<dbReference type="Proteomes" id="UP000481153">
    <property type="component" value="Unassembled WGS sequence"/>
</dbReference>
<feature type="transmembrane region" description="Helical" evidence="6">
    <location>
        <begin position="229"/>
        <end position="248"/>
    </location>
</feature>
<dbReference type="VEuPathDB" id="FungiDB:AeMF1_001786"/>
<dbReference type="PANTHER" id="PTHR43220">
    <property type="match status" value="1"/>
</dbReference>
<evidence type="ECO:0000256" key="1">
    <source>
        <dbReference type="ARBA" id="ARBA00004141"/>
    </source>
</evidence>
<evidence type="ECO:0000313" key="8">
    <source>
        <dbReference type="EMBL" id="KAF0733434.1"/>
    </source>
</evidence>
<sequence length="257" mass="28502">MAQLLQVVKSLWRLLVVFAACIGVAYVLFQRLFARRPDLAKSLSWSMKFEDIRRGDVSAALRQAMAEDFELTIACFSCVFFIKQTFAIPGSALLNVIAGLLLPLHFAFPLVCVLTTFGASSCFLLSSSLGSHQGLVSLTDYFLPGKLDNLQTRIDAARQEKRLFFVLLFLRIFPFSPNWLLNMASPYLNIPLGLFAPSVFFGLMPYNFVTVKAGSMLSTLSSVSDIFDVQTLLGFLSLAGLILIPAIVKRRNNQKAL</sequence>
<protein>
    <recommendedName>
        <fullName evidence="7">VTT domain-containing protein</fullName>
    </recommendedName>
</protein>
<keyword evidence="9" id="KW-1185">Reference proteome</keyword>
<dbReference type="InterPro" id="IPR045014">
    <property type="entry name" value="TM41A/B"/>
</dbReference>
<keyword evidence="2 6" id="KW-0812">Transmembrane</keyword>
<dbReference type="InterPro" id="IPR032816">
    <property type="entry name" value="VTT_dom"/>
</dbReference>
<dbReference type="GO" id="GO:0016020">
    <property type="term" value="C:membrane"/>
    <property type="evidence" value="ECO:0007669"/>
    <property type="project" value="UniProtKB-SubCell"/>
</dbReference>
<feature type="transmembrane region" description="Helical" evidence="6">
    <location>
        <begin position="187"/>
        <end position="209"/>
    </location>
</feature>
<evidence type="ECO:0000256" key="3">
    <source>
        <dbReference type="ARBA" id="ARBA00022729"/>
    </source>
</evidence>
<evidence type="ECO:0000256" key="4">
    <source>
        <dbReference type="ARBA" id="ARBA00022989"/>
    </source>
</evidence>
<comment type="subcellular location">
    <subcellularLocation>
        <location evidence="1">Membrane</location>
        <topology evidence="1">Multi-pass membrane protein</topology>
    </subcellularLocation>
</comment>
<feature type="domain" description="VTT" evidence="7">
    <location>
        <begin position="88"/>
        <end position="215"/>
    </location>
</feature>